<dbReference type="OrthoDB" id="106887at2"/>
<evidence type="ECO:0000256" key="1">
    <source>
        <dbReference type="ARBA" id="ARBA00022801"/>
    </source>
</evidence>
<dbReference type="Pfam" id="PF01204">
    <property type="entry name" value="Trehalase"/>
    <property type="match status" value="1"/>
</dbReference>
<dbReference type="AlphaFoldDB" id="A0A2M9CS52"/>
<accession>A0A2M9CS52</accession>
<dbReference type="EMBL" id="PGFG01000001">
    <property type="protein sequence ID" value="PJJ74776.1"/>
    <property type="molecule type" value="Genomic_DNA"/>
</dbReference>
<dbReference type="PRINTS" id="PR00744">
    <property type="entry name" value="GLHYDRLASE37"/>
</dbReference>
<dbReference type="PROSITE" id="PS00928">
    <property type="entry name" value="TREHALASE_2"/>
    <property type="match status" value="1"/>
</dbReference>
<name>A0A2M9CS52_9BACT</name>
<evidence type="ECO:0000313" key="4">
    <source>
        <dbReference type="Proteomes" id="UP000230000"/>
    </source>
</evidence>
<organism evidence="3 4">
    <name type="scientific">Thermoflavifilum aggregans</name>
    <dbReference type="NCBI Taxonomy" id="454188"/>
    <lineage>
        <taxon>Bacteria</taxon>
        <taxon>Pseudomonadati</taxon>
        <taxon>Bacteroidota</taxon>
        <taxon>Chitinophagia</taxon>
        <taxon>Chitinophagales</taxon>
        <taxon>Chitinophagaceae</taxon>
        <taxon>Thermoflavifilum</taxon>
    </lineage>
</organism>
<keyword evidence="2" id="KW-0326">Glycosidase</keyword>
<keyword evidence="4" id="KW-1185">Reference proteome</keyword>
<gene>
    <name evidence="3" type="ORF">BXY57_0338</name>
</gene>
<sequence length="525" mass="61400">MNRLRYWFAVVIFFGNYTICNAQLASPRALFQDLFVDVQMQQVFPDGKTFVDCIPKYSPDSILKAYHQQKKQPDFSLQQFVHAYFRLPETNTRTYHSDVQAGIRRHIEELWNVLSRTPNRQDTSRYGSLIPLPYPYIVPGGRFREVYYWDSYFTMLGLKESRDTELIEDMVKNFAYLINRFGFVPNGNRTYYLTRSQPPYFSLMVDLLAGLKGDYIYATYQQPLLREYAYWMKGADELRPGEAAHHVVMLADSCILNRYWDESNQPREESYRADVIAARQSGEPDTVFYRNIRAAAESGMDFSSRWFADNRNLGTIITTHLIAVDLNCLLYHLEKTIARSYAVTGNYLQQKQYEHLAELRKEHLLKYCWDAQQQAFTDYDFTQKKYSPRISLASMYPLFFKLADSTQAAAMARLIRSLYLQPGGVVTTLQQTGQQWDAPNGWAPLEYITIQGLRNYHYDSLARRIALRWIELNRRVFDNTGKLMEKYDVMDIRRKAGGGEYPTQDGFGWTNGVLLKLMNEYQVKD</sequence>
<reference evidence="3 4" key="1">
    <citation type="submission" date="2017-11" db="EMBL/GenBank/DDBJ databases">
        <title>Genomic Encyclopedia of Archaeal and Bacterial Type Strains, Phase II (KMG-II): From Individual Species to Whole Genera.</title>
        <authorList>
            <person name="Goeker M."/>
        </authorList>
    </citation>
    <scope>NUCLEOTIDE SEQUENCE [LARGE SCALE GENOMIC DNA]</scope>
    <source>
        <strain evidence="3 4">DSM 27268</strain>
    </source>
</reference>
<dbReference type="NCBIfam" id="NF009774">
    <property type="entry name" value="PRK13271.1"/>
    <property type="match status" value="1"/>
</dbReference>
<dbReference type="InterPro" id="IPR001661">
    <property type="entry name" value="Glyco_hydro_37"/>
</dbReference>
<dbReference type="PANTHER" id="PTHR23403:SF1">
    <property type="entry name" value="TREHALASE"/>
    <property type="match status" value="1"/>
</dbReference>
<dbReference type="PROSITE" id="PS00927">
    <property type="entry name" value="TREHALASE_1"/>
    <property type="match status" value="1"/>
</dbReference>
<dbReference type="GO" id="GO:0004555">
    <property type="term" value="F:alpha,alpha-trehalase activity"/>
    <property type="evidence" value="ECO:0007669"/>
    <property type="project" value="InterPro"/>
</dbReference>
<dbReference type="Proteomes" id="UP000230000">
    <property type="component" value="Unassembled WGS sequence"/>
</dbReference>
<protein>
    <submittedName>
        <fullName evidence="3">Alpha,alpha-trehalase</fullName>
    </submittedName>
</protein>
<evidence type="ECO:0000313" key="3">
    <source>
        <dbReference type="EMBL" id="PJJ74776.1"/>
    </source>
</evidence>
<dbReference type="NCBIfam" id="NF009773">
    <property type="entry name" value="PRK13270.1"/>
    <property type="match status" value="1"/>
</dbReference>
<dbReference type="RefSeq" id="WP_100313468.1">
    <property type="nucleotide sequence ID" value="NZ_PGFG01000001.1"/>
</dbReference>
<dbReference type="SUPFAM" id="SSF48208">
    <property type="entry name" value="Six-hairpin glycosidases"/>
    <property type="match status" value="1"/>
</dbReference>
<dbReference type="InterPro" id="IPR008928">
    <property type="entry name" value="6-hairpin_glycosidase_sf"/>
</dbReference>
<dbReference type="InterPro" id="IPR018232">
    <property type="entry name" value="Glyco_hydro_37_CS"/>
</dbReference>
<keyword evidence="1" id="KW-0378">Hydrolase</keyword>
<dbReference type="Gene3D" id="1.50.10.10">
    <property type="match status" value="1"/>
</dbReference>
<proteinExistence type="predicted"/>
<dbReference type="GO" id="GO:0005993">
    <property type="term" value="P:trehalose catabolic process"/>
    <property type="evidence" value="ECO:0007669"/>
    <property type="project" value="TreeGrafter"/>
</dbReference>
<evidence type="ECO:0000256" key="2">
    <source>
        <dbReference type="ARBA" id="ARBA00023295"/>
    </source>
</evidence>
<comment type="caution">
    <text evidence="3">The sequence shown here is derived from an EMBL/GenBank/DDBJ whole genome shotgun (WGS) entry which is preliminary data.</text>
</comment>
<dbReference type="PANTHER" id="PTHR23403">
    <property type="entry name" value="TREHALASE"/>
    <property type="match status" value="1"/>
</dbReference>
<dbReference type="InterPro" id="IPR012341">
    <property type="entry name" value="6hp_glycosidase-like_sf"/>
</dbReference>